<name>A0A3N4J6F6_9PEZI</name>
<keyword evidence="2" id="KW-1185">Reference proteome</keyword>
<reference evidence="1 2" key="1">
    <citation type="journal article" date="2018" name="Nat. Ecol. Evol.">
        <title>Pezizomycetes genomes reveal the molecular basis of ectomycorrhizal truffle lifestyle.</title>
        <authorList>
            <person name="Murat C."/>
            <person name="Payen T."/>
            <person name="Noel B."/>
            <person name="Kuo A."/>
            <person name="Morin E."/>
            <person name="Chen J."/>
            <person name="Kohler A."/>
            <person name="Krizsan K."/>
            <person name="Balestrini R."/>
            <person name="Da Silva C."/>
            <person name="Montanini B."/>
            <person name="Hainaut M."/>
            <person name="Levati E."/>
            <person name="Barry K.W."/>
            <person name="Belfiori B."/>
            <person name="Cichocki N."/>
            <person name="Clum A."/>
            <person name="Dockter R.B."/>
            <person name="Fauchery L."/>
            <person name="Guy J."/>
            <person name="Iotti M."/>
            <person name="Le Tacon F."/>
            <person name="Lindquist E.A."/>
            <person name="Lipzen A."/>
            <person name="Malagnac F."/>
            <person name="Mello A."/>
            <person name="Molinier V."/>
            <person name="Miyauchi S."/>
            <person name="Poulain J."/>
            <person name="Riccioni C."/>
            <person name="Rubini A."/>
            <person name="Sitrit Y."/>
            <person name="Splivallo R."/>
            <person name="Traeger S."/>
            <person name="Wang M."/>
            <person name="Zifcakova L."/>
            <person name="Wipf D."/>
            <person name="Zambonelli A."/>
            <person name="Paolocci F."/>
            <person name="Nowrousian M."/>
            <person name="Ottonello S."/>
            <person name="Baldrian P."/>
            <person name="Spatafora J.W."/>
            <person name="Henrissat B."/>
            <person name="Nagy L.G."/>
            <person name="Aury J.M."/>
            <person name="Wincker P."/>
            <person name="Grigoriev I.V."/>
            <person name="Bonfante P."/>
            <person name="Martin F.M."/>
        </authorList>
    </citation>
    <scope>NUCLEOTIDE SEQUENCE [LARGE SCALE GENOMIC DNA]</scope>
    <source>
        <strain evidence="1 2">120613-1</strain>
    </source>
</reference>
<proteinExistence type="predicted"/>
<gene>
    <name evidence="1" type="ORF">L873DRAFT_1703434</name>
</gene>
<dbReference type="Proteomes" id="UP000276215">
    <property type="component" value="Unassembled WGS sequence"/>
</dbReference>
<sequence>LAVYLYLKRLDSIRTLVRLSIVTSCADAILKCNHKLGSPISLNNSPPTIGPTWTPCFLE</sequence>
<evidence type="ECO:0000313" key="1">
    <source>
        <dbReference type="EMBL" id="RPA93879.1"/>
    </source>
</evidence>
<protein>
    <submittedName>
        <fullName evidence="1">Uncharacterized protein</fullName>
    </submittedName>
</protein>
<feature type="non-terminal residue" evidence="1">
    <location>
        <position position="1"/>
    </location>
</feature>
<dbReference type="AlphaFoldDB" id="A0A3N4J6F6"/>
<organism evidence="1 2">
    <name type="scientific">Choiromyces venosus 120613-1</name>
    <dbReference type="NCBI Taxonomy" id="1336337"/>
    <lineage>
        <taxon>Eukaryota</taxon>
        <taxon>Fungi</taxon>
        <taxon>Dikarya</taxon>
        <taxon>Ascomycota</taxon>
        <taxon>Pezizomycotina</taxon>
        <taxon>Pezizomycetes</taxon>
        <taxon>Pezizales</taxon>
        <taxon>Tuberaceae</taxon>
        <taxon>Choiromyces</taxon>
    </lineage>
</organism>
<dbReference type="EMBL" id="ML120445">
    <property type="protein sequence ID" value="RPA93879.1"/>
    <property type="molecule type" value="Genomic_DNA"/>
</dbReference>
<accession>A0A3N4J6F6</accession>
<evidence type="ECO:0000313" key="2">
    <source>
        <dbReference type="Proteomes" id="UP000276215"/>
    </source>
</evidence>